<evidence type="ECO:0000256" key="2">
    <source>
        <dbReference type="ARBA" id="ARBA00022723"/>
    </source>
</evidence>
<feature type="compositionally biased region" description="Polar residues" evidence="7">
    <location>
        <begin position="25"/>
        <end position="35"/>
    </location>
</feature>
<organism evidence="10 11">
    <name type="scientific">Lichtheimia ornata</name>
    <dbReference type="NCBI Taxonomy" id="688661"/>
    <lineage>
        <taxon>Eukaryota</taxon>
        <taxon>Fungi</taxon>
        <taxon>Fungi incertae sedis</taxon>
        <taxon>Mucoromycota</taxon>
        <taxon>Mucoromycotina</taxon>
        <taxon>Mucoromycetes</taxon>
        <taxon>Mucorales</taxon>
        <taxon>Lichtheimiaceae</taxon>
        <taxon>Lichtheimia</taxon>
    </lineage>
</organism>
<gene>
    <name evidence="10" type="ORF">O0I10_003215</name>
</gene>
<dbReference type="GeneID" id="83210628"/>
<proteinExistence type="predicted"/>
<comment type="caution">
    <text evidence="10">The sequence shown here is derived from an EMBL/GenBank/DDBJ whole genome shotgun (WGS) entry which is preliminary data.</text>
</comment>
<dbReference type="PANTHER" id="PTHR15067">
    <property type="entry name" value="E3 UBIQUITIN-PROTEIN LIGASE RNF8"/>
    <property type="match status" value="1"/>
</dbReference>
<dbReference type="Pfam" id="PF17123">
    <property type="entry name" value="zf-RING_11"/>
    <property type="match status" value="1"/>
</dbReference>
<dbReference type="SUPFAM" id="SSF57850">
    <property type="entry name" value="RING/U-box"/>
    <property type="match status" value="1"/>
</dbReference>
<feature type="domain" description="RING-type" evidence="9">
    <location>
        <begin position="276"/>
        <end position="319"/>
    </location>
</feature>
<feature type="domain" description="FHA" evidence="8">
    <location>
        <begin position="110"/>
        <end position="165"/>
    </location>
</feature>
<evidence type="ECO:0000256" key="4">
    <source>
        <dbReference type="ARBA" id="ARBA00022786"/>
    </source>
</evidence>
<accession>A0AAD7V7X7</accession>
<keyword evidence="4" id="KW-0833">Ubl conjugation pathway</keyword>
<feature type="compositionally biased region" description="Basic and acidic residues" evidence="7">
    <location>
        <begin position="636"/>
        <end position="647"/>
    </location>
</feature>
<sequence length="647" mass="70963">MTSQYADHTPPTESTTPSSPSSSTFRRSLNLSQGASALLGRRFSRTSTQQPPTSPRTDTTSTSMSPAASSSSSSTNNVSVHVRIVPSIENPRRSLIFDVVDREIKAGTVVKIGRFTDRSVTANHISFKSKVVSRTHCEIWVDLDGKLYLRDTKSSSGTFLNHVRLSTANQESRATQVHDGDIVQLGVDYQGGLEEMYRAVKMRFELNRTPPQQANGAYSMSAFNNLRSIMANSSGIAAESGIAAASQQQQQVANIKSASSCEAHQEQHDADNIEECCICLYALAPLQALFVAPCSHSYHFKCIRPLLESYPGFQCPICRTYSDLEASVAVEAEEVMEKYGLKPKTNQVAASDDEGQQQQQPALPAASSAQDCVRSMSQMTTSMDDDPPAAQSPPDSHHDVQPNTTTPYNPDIQGSSGDHYPLAIISSNQTSQDIQDEEHHDDDEDEEEEEQDDGAASPVERRSTFVFDEHAQHSHQHGNMNVDQPSNTTTNNTTGNNTRRYSERRLSANNLVDKLKMAFSSEKRKSAHIPTSHQSSNNNNSTALRKQRQRASAIIPISYSNFWRRDDSDEDNSEEDFTSLDDRPHLQHPTMTTDAGSSSSSHASPSSSPPQRTSLLTRTLSAHSNNGAPPLADIVEEAHHPSAVRVD</sequence>
<dbReference type="GO" id="GO:0006511">
    <property type="term" value="P:ubiquitin-dependent protein catabolic process"/>
    <property type="evidence" value="ECO:0007669"/>
    <property type="project" value="TreeGrafter"/>
</dbReference>
<keyword evidence="2" id="KW-0479">Metal-binding</keyword>
<reference evidence="10 11" key="1">
    <citation type="submission" date="2023-03" db="EMBL/GenBank/DDBJ databases">
        <title>Genome sequence of Lichtheimia ornata CBS 291.66.</title>
        <authorList>
            <person name="Mohabir J.T."/>
            <person name="Shea T.P."/>
            <person name="Kurbessoian T."/>
            <person name="Berby B."/>
            <person name="Fontaine J."/>
            <person name="Livny J."/>
            <person name="Gnirke A."/>
            <person name="Stajich J.E."/>
            <person name="Cuomo C.A."/>
        </authorList>
    </citation>
    <scope>NUCLEOTIDE SEQUENCE [LARGE SCALE GENOMIC DNA]</scope>
    <source>
        <strain evidence="10">CBS 291.66</strain>
    </source>
</reference>
<evidence type="ECO:0000256" key="3">
    <source>
        <dbReference type="ARBA" id="ARBA00022771"/>
    </source>
</evidence>
<dbReference type="PANTHER" id="PTHR15067:SF7">
    <property type="entry name" value="E3 UBIQUITIN-PROTEIN LIGASE DMA1-RELATED"/>
    <property type="match status" value="1"/>
</dbReference>
<feature type="compositionally biased region" description="Acidic residues" evidence="7">
    <location>
        <begin position="434"/>
        <end position="453"/>
    </location>
</feature>
<keyword evidence="5" id="KW-0862">Zinc</keyword>
<keyword evidence="3 6" id="KW-0863">Zinc-finger</keyword>
<dbReference type="InterPro" id="IPR013083">
    <property type="entry name" value="Znf_RING/FYVE/PHD"/>
</dbReference>
<dbReference type="GO" id="GO:0061630">
    <property type="term" value="F:ubiquitin protein ligase activity"/>
    <property type="evidence" value="ECO:0007669"/>
    <property type="project" value="TreeGrafter"/>
</dbReference>
<feature type="compositionally biased region" description="Polar residues" evidence="7">
    <location>
        <begin position="477"/>
        <end position="486"/>
    </location>
</feature>
<evidence type="ECO:0000313" key="11">
    <source>
        <dbReference type="Proteomes" id="UP001234581"/>
    </source>
</evidence>
<feature type="compositionally biased region" description="Polar residues" evidence="7">
    <location>
        <begin position="401"/>
        <end position="416"/>
    </location>
</feature>
<evidence type="ECO:0000256" key="7">
    <source>
        <dbReference type="SAM" id="MobiDB-lite"/>
    </source>
</evidence>
<dbReference type="GO" id="GO:0016567">
    <property type="term" value="P:protein ubiquitination"/>
    <property type="evidence" value="ECO:0007669"/>
    <property type="project" value="TreeGrafter"/>
</dbReference>
<feature type="compositionally biased region" description="Low complexity" evidence="7">
    <location>
        <begin position="597"/>
        <end position="610"/>
    </location>
</feature>
<dbReference type="GO" id="GO:0000151">
    <property type="term" value="C:ubiquitin ligase complex"/>
    <property type="evidence" value="ECO:0007669"/>
    <property type="project" value="TreeGrafter"/>
</dbReference>
<name>A0AAD7V7X7_9FUNG</name>
<dbReference type="PROSITE" id="PS50006">
    <property type="entry name" value="FHA_DOMAIN"/>
    <property type="match status" value="1"/>
</dbReference>
<dbReference type="GO" id="GO:0005829">
    <property type="term" value="C:cytosol"/>
    <property type="evidence" value="ECO:0007669"/>
    <property type="project" value="TreeGrafter"/>
</dbReference>
<feature type="compositionally biased region" description="Low complexity" evidence="7">
    <location>
        <begin position="9"/>
        <end position="24"/>
    </location>
</feature>
<dbReference type="GO" id="GO:0032153">
    <property type="term" value="C:cell division site"/>
    <property type="evidence" value="ECO:0007669"/>
    <property type="project" value="TreeGrafter"/>
</dbReference>
<feature type="compositionally biased region" description="Low complexity" evidence="7">
    <location>
        <begin position="487"/>
        <end position="498"/>
    </location>
</feature>
<keyword evidence="1" id="KW-0808">Transferase</keyword>
<evidence type="ECO:0000256" key="1">
    <source>
        <dbReference type="ARBA" id="ARBA00022679"/>
    </source>
</evidence>
<dbReference type="InterPro" id="IPR000253">
    <property type="entry name" value="FHA_dom"/>
</dbReference>
<feature type="compositionally biased region" description="Low complexity" evidence="7">
    <location>
        <begin position="45"/>
        <end position="75"/>
    </location>
</feature>
<dbReference type="SMART" id="SM00240">
    <property type="entry name" value="FHA"/>
    <property type="match status" value="1"/>
</dbReference>
<dbReference type="Gene3D" id="3.30.40.10">
    <property type="entry name" value="Zinc/RING finger domain, C3HC4 (zinc finger)"/>
    <property type="match status" value="1"/>
</dbReference>
<feature type="compositionally biased region" description="Acidic residues" evidence="7">
    <location>
        <begin position="568"/>
        <end position="579"/>
    </location>
</feature>
<dbReference type="Gene3D" id="2.60.200.20">
    <property type="match status" value="1"/>
</dbReference>
<dbReference type="SMART" id="SM00184">
    <property type="entry name" value="RING"/>
    <property type="match status" value="1"/>
</dbReference>
<dbReference type="RefSeq" id="XP_058345906.1">
    <property type="nucleotide sequence ID" value="XM_058483287.1"/>
</dbReference>
<evidence type="ECO:0000256" key="5">
    <source>
        <dbReference type="ARBA" id="ARBA00022833"/>
    </source>
</evidence>
<evidence type="ECO:0000256" key="6">
    <source>
        <dbReference type="PROSITE-ProRule" id="PRU00175"/>
    </source>
</evidence>
<dbReference type="Pfam" id="PF00498">
    <property type="entry name" value="FHA"/>
    <property type="match status" value="1"/>
</dbReference>
<protein>
    <recommendedName>
        <fullName evidence="12">SMAD/FHA domain-containing protein</fullName>
    </recommendedName>
</protein>
<feature type="compositionally biased region" description="Basic and acidic residues" evidence="7">
    <location>
        <begin position="459"/>
        <end position="472"/>
    </location>
</feature>
<feature type="region of interest" description="Disordered" evidence="7">
    <location>
        <begin position="1"/>
        <end position="78"/>
    </location>
</feature>
<dbReference type="InterPro" id="IPR001841">
    <property type="entry name" value="Znf_RING"/>
</dbReference>
<keyword evidence="11" id="KW-1185">Reference proteome</keyword>
<dbReference type="GO" id="GO:0008270">
    <property type="term" value="F:zinc ion binding"/>
    <property type="evidence" value="ECO:0007669"/>
    <property type="project" value="UniProtKB-KW"/>
</dbReference>
<feature type="compositionally biased region" description="Low complexity" evidence="7">
    <location>
        <begin position="356"/>
        <end position="371"/>
    </location>
</feature>
<feature type="compositionally biased region" description="Polar residues" evidence="7">
    <location>
        <begin position="611"/>
        <end position="627"/>
    </location>
</feature>
<evidence type="ECO:0000259" key="8">
    <source>
        <dbReference type="PROSITE" id="PS50006"/>
    </source>
</evidence>
<dbReference type="SUPFAM" id="SSF49879">
    <property type="entry name" value="SMAD/FHA domain"/>
    <property type="match status" value="1"/>
</dbReference>
<dbReference type="EMBL" id="JARTCD010000010">
    <property type="protein sequence ID" value="KAJ8660993.1"/>
    <property type="molecule type" value="Genomic_DNA"/>
</dbReference>
<dbReference type="PROSITE" id="PS50089">
    <property type="entry name" value="ZF_RING_2"/>
    <property type="match status" value="1"/>
</dbReference>
<dbReference type="InterPro" id="IPR008984">
    <property type="entry name" value="SMAD_FHA_dom_sf"/>
</dbReference>
<evidence type="ECO:0008006" key="12">
    <source>
        <dbReference type="Google" id="ProtNLM"/>
    </source>
</evidence>
<evidence type="ECO:0000259" key="9">
    <source>
        <dbReference type="PROSITE" id="PS50089"/>
    </source>
</evidence>
<evidence type="ECO:0000313" key="10">
    <source>
        <dbReference type="EMBL" id="KAJ8660993.1"/>
    </source>
</evidence>
<dbReference type="AlphaFoldDB" id="A0AAD7V7X7"/>
<feature type="region of interest" description="Disordered" evidence="7">
    <location>
        <begin position="563"/>
        <end position="647"/>
    </location>
</feature>
<dbReference type="Proteomes" id="UP001234581">
    <property type="component" value="Unassembled WGS sequence"/>
</dbReference>
<feature type="region of interest" description="Disordered" evidence="7">
    <location>
        <begin position="346"/>
        <end position="509"/>
    </location>
</feature>
<feature type="region of interest" description="Disordered" evidence="7">
    <location>
        <begin position="521"/>
        <end position="551"/>
    </location>
</feature>